<dbReference type="Pfam" id="PF01248">
    <property type="entry name" value="Ribosomal_L7Ae"/>
    <property type="match status" value="1"/>
</dbReference>
<protein>
    <recommendedName>
        <fullName evidence="2">Ribosomal protein eL8/eL30/eS12/Gadd45 domain-containing protein</fullName>
    </recommendedName>
</protein>
<name>A0A7R9B754_TIMSH</name>
<dbReference type="InterPro" id="IPR024824">
    <property type="entry name" value="GADD45"/>
</dbReference>
<dbReference type="InterPro" id="IPR004038">
    <property type="entry name" value="Ribosomal_eL8/eL30/eS12/Gad45"/>
</dbReference>
<evidence type="ECO:0000256" key="1">
    <source>
        <dbReference type="ARBA" id="ARBA00007361"/>
    </source>
</evidence>
<feature type="domain" description="Ribosomal protein eL8/eL30/eS12/Gadd45" evidence="2">
    <location>
        <begin position="22"/>
        <end position="104"/>
    </location>
</feature>
<dbReference type="AlphaFoldDB" id="A0A7R9B754"/>
<dbReference type="GO" id="GO:0005737">
    <property type="term" value="C:cytoplasm"/>
    <property type="evidence" value="ECO:0007669"/>
    <property type="project" value="TreeGrafter"/>
</dbReference>
<accession>A0A7R9B754</accession>
<proteinExistence type="inferred from homology"/>
<organism evidence="3">
    <name type="scientific">Timema shepardi</name>
    <name type="common">Walking stick</name>
    <dbReference type="NCBI Taxonomy" id="629360"/>
    <lineage>
        <taxon>Eukaryota</taxon>
        <taxon>Metazoa</taxon>
        <taxon>Ecdysozoa</taxon>
        <taxon>Arthropoda</taxon>
        <taxon>Hexapoda</taxon>
        <taxon>Insecta</taxon>
        <taxon>Pterygota</taxon>
        <taxon>Neoptera</taxon>
        <taxon>Polyneoptera</taxon>
        <taxon>Phasmatodea</taxon>
        <taxon>Timematodea</taxon>
        <taxon>Timematoidea</taxon>
        <taxon>Timematidae</taxon>
        <taxon>Timema</taxon>
    </lineage>
</organism>
<dbReference type="GO" id="GO:0051726">
    <property type="term" value="P:regulation of cell cycle"/>
    <property type="evidence" value="ECO:0007669"/>
    <property type="project" value="InterPro"/>
</dbReference>
<dbReference type="Gene3D" id="3.30.1330.30">
    <property type="match status" value="1"/>
</dbReference>
<comment type="similarity">
    <text evidence="1">Belongs to the GADD45 family.</text>
</comment>
<evidence type="ECO:0000313" key="3">
    <source>
        <dbReference type="EMBL" id="CAD7267433.1"/>
    </source>
</evidence>
<sequence>MTFEDIPTETMDAADRQFLRKTLMSVLRRAESEKRLTCGMFPTLKTLEVDPCSALFCIIPQSLQCDSALHIHTVLLQAFCYENNIHIIKVDSAEKLANIIGGKKKNKRLDSSCVLIHQTWSTDQPDMTDQPNMTDTEKELVDFCDRIMDDIPEFNKKKHCLGRPFQIKKVVPFGQEEKKVSKCYPPDLFSSIATTGCSYPCDKLQRSYPRPEATMRTARLKKRWQVLTGVLGNSWLSPYSLSCPYNILEQSTIVAGLAFHLELELPSQFRFYEEGQRGQMDILRRYIQS</sequence>
<evidence type="ECO:0000259" key="2">
    <source>
        <dbReference type="Pfam" id="PF01248"/>
    </source>
</evidence>
<gene>
    <name evidence="3" type="ORF">TSIB3V08_LOCUS11438</name>
</gene>
<dbReference type="PANTHER" id="PTHR10411">
    <property type="entry name" value="GROWTH ARREST AND DNA DAMAGE-INDUCIBLE PROTEIN GADD45"/>
    <property type="match status" value="1"/>
</dbReference>
<dbReference type="SUPFAM" id="SSF55315">
    <property type="entry name" value="L30e-like"/>
    <property type="match status" value="1"/>
</dbReference>
<dbReference type="PANTHER" id="PTHR10411:SF8">
    <property type="entry name" value="FI09246P"/>
    <property type="match status" value="1"/>
</dbReference>
<dbReference type="InterPro" id="IPR029064">
    <property type="entry name" value="Ribosomal_eL30-like_sf"/>
</dbReference>
<dbReference type="GO" id="GO:0005634">
    <property type="term" value="C:nucleus"/>
    <property type="evidence" value="ECO:0007669"/>
    <property type="project" value="InterPro"/>
</dbReference>
<dbReference type="EMBL" id="OC009188">
    <property type="protein sequence ID" value="CAD7267433.1"/>
    <property type="molecule type" value="Genomic_DNA"/>
</dbReference>
<reference evidence="3" key="1">
    <citation type="submission" date="2020-11" db="EMBL/GenBank/DDBJ databases">
        <authorList>
            <person name="Tran Van P."/>
        </authorList>
    </citation>
    <scope>NUCLEOTIDE SEQUENCE</scope>
</reference>